<dbReference type="InterPro" id="IPR036182">
    <property type="entry name" value="PCuAC_sf"/>
</dbReference>
<dbReference type="Pfam" id="PF04314">
    <property type="entry name" value="PCuAC"/>
    <property type="match status" value="1"/>
</dbReference>
<dbReference type="InterPro" id="IPR058248">
    <property type="entry name" value="Lxx211020-like"/>
</dbReference>
<dbReference type="InterPro" id="IPR007410">
    <property type="entry name" value="LpqE-like"/>
</dbReference>
<gene>
    <name evidence="2" type="ORF">ISN74_13905</name>
</gene>
<sequence>MKMQYLSVLLLMSLLPVANLQASQADHVTATHAWIRLLPANLPASGYVMLQNMGTSTAVLVSAHSTTYASVMLHESTTGSGGMSSMNAVGKLAIPAQGKAELAPAGYHLMLEHASHMIKAGDTVGITLDFADGSQLPVQFLVRPANAADPN</sequence>
<dbReference type="Gene3D" id="2.60.40.1890">
    <property type="entry name" value="PCu(A)C copper chaperone"/>
    <property type="match status" value="1"/>
</dbReference>
<evidence type="ECO:0000313" key="2">
    <source>
        <dbReference type="EMBL" id="QRN52557.1"/>
    </source>
</evidence>
<accession>A0ABX7GRV8</accession>
<dbReference type="Proteomes" id="UP000663181">
    <property type="component" value="Chromosome"/>
</dbReference>
<reference evidence="2 3" key="1">
    <citation type="submission" date="2020-10" db="EMBL/GenBank/DDBJ databases">
        <title>Phylogeny of dyella-like bacteria.</title>
        <authorList>
            <person name="Fu J."/>
        </authorList>
    </citation>
    <scope>NUCLEOTIDE SEQUENCE [LARGE SCALE GENOMIC DNA]</scope>
    <source>
        <strain evidence="2 3">DHOB09</strain>
    </source>
</reference>
<dbReference type="EMBL" id="CP064030">
    <property type="protein sequence ID" value="QRN52557.1"/>
    <property type="molecule type" value="Genomic_DNA"/>
</dbReference>
<name>A0ABX7GRV8_9GAMM</name>
<dbReference type="PANTHER" id="PTHR36302">
    <property type="entry name" value="BLR7088 PROTEIN"/>
    <property type="match status" value="1"/>
</dbReference>
<organism evidence="2 3">
    <name type="scientific">Dyella caseinilytica</name>
    <dbReference type="NCBI Taxonomy" id="1849581"/>
    <lineage>
        <taxon>Bacteria</taxon>
        <taxon>Pseudomonadati</taxon>
        <taxon>Pseudomonadota</taxon>
        <taxon>Gammaproteobacteria</taxon>
        <taxon>Lysobacterales</taxon>
        <taxon>Rhodanobacteraceae</taxon>
        <taxon>Dyella</taxon>
    </lineage>
</organism>
<keyword evidence="1" id="KW-0732">Signal</keyword>
<proteinExistence type="predicted"/>
<feature type="signal peptide" evidence="1">
    <location>
        <begin position="1"/>
        <end position="22"/>
    </location>
</feature>
<dbReference type="RefSeq" id="WP_188799804.1">
    <property type="nucleotide sequence ID" value="NZ_BMIZ01000002.1"/>
</dbReference>
<feature type="chain" id="PRO_5046444655" evidence="1">
    <location>
        <begin position="23"/>
        <end position="151"/>
    </location>
</feature>
<dbReference type="PANTHER" id="PTHR36302:SF1">
    <property type="entry name" value="COPPER CHAPERONE PCU(A)C"/>
    <property type="match status" value="1"/>
</dbReference>
<dbReference type="SUPFAM" id="SSF110087">
    <property type="entry name" value="DR1885-like metal-binding protein"/>
    <property type="match status" value="1"/>
</dbReference>
<keyword evidence="3" id="KW-1185">Reference proteome</keyword>
<evidence type="ECO:0000313" key="3">
    <source>
        <dbReference type="Proteomes" id="UP000663181"/>
    </source>
</evidence>
<protein>
    <submittedName>
        <fullName evidence="2">Copper chaperone PCu(A)C</fullName>
    </submittedName>
</protein>
<evidence type="ECO:0000256" key="1">
    <source>
        <dbReference type="SAM" id="SignalP"/>
    </source>
</evidence>